<gene>
    <name evidence="2" type="ORF">Pla52o_04020</name>
</gene>
<name>A0A5C6CV29_9BACT</name>
<evidence type="ECO:0000313" key="3">
    <source>
        <dbReference type="Proteomes" id="UP000316304"/>
    </source>
</evidence>
<feature type="region of interest" description="Disordered" evidence="1">
    <location>
        <begin position="56"/>
        <end position="76"/>
    </location>
</feature>
<protein>
    <recommendedName>
        <fullName evidence="4">Transposase IS200-like domain-containing protein</fullName>
    </recommendedName>
</protein>
<evidence type="ECO:0000256" key="1">
    <source>
        <dbReference type="SAM" id="MobiDB-lite"/>
    </source>
</evidence>
<dbReference type="GO" id="GO:0006313">
    <property type="term" value="P:DNA transposition"/>
    <property type="evidence" value="ECO:0007669"/>
    <property type="project" value="InterPro"/>
</dbReference>
<reference evidence="2 3" key="1">
    <citation type="submission" date="2019-02" db="EMBL/GenBank/DDBJ databases">
        <title>Deep-cultivation of Planctomycetes and their phenomic and genomic characterization uncovers novel biology.</title>
        <authorList>
            <person name="Wiegand S."/>
            <person name="Jogler M."/>
            <person name="Boedeker C."/>
            <person name="Pinto D."/>
            <person name="Vollmers J."/>
            <person name="Rivas-Marin E."/>
            <person name="Kohn T."/>
            <person name="Peeters S.H."/>
            <person name="Heuer A."/>
            <person name="Rast P."/>
            <person name="Oberbeckmann S."/>
            <person name="Bunk B."/>
            <person name="Jeske O."/>
            <person name="Meyerdierks A."/>
            <person name="Storesund J.E."/>
            <person name="Kallscheuer N."/>
            <person name="Luecker S."/>
            <person name="Lage O.M."/>
            <person name="Pohl T."/>
            <person name="Merkel B.J."/>
            <person name="Hornburger P."/>
            <person name="Mueller R.-W."/>
            <person name="Bruemmer F."/>
            <person name="Labrenz M."/>
            <person name="Spormann A.M."/>
            <person name="Op Den Camp H."/>
            <person name="Overmann J."/>
            <person name="Amann R."/>
            <person name="Jetten M.S.M."/>
            <person name="Mascher T."/>
            <person name="Medema M.H."/>
            <person name="Devos D.P."/>
            <person name="Kaster A.-K."/>
            <person name="Ovreas L."/>
            <person name="Rohde M."/>
            <person name="Galperin M.Y."/>
            <person name="Jogler C."/>
        </authorList>
    </citation>
    <scope>NUCLEOTIDE SEQUENCE [LARGE SCALE GENOMIC DNA]</scope>
    <source>
        <strain evidence="2 3">Pla52o</strain>
    </source>
</reference>
<dbReference type="InterPro" id="IPR036515">
    <property type="entry name" value="Transposase_17_sf"/>
</dbReference>
<dbReference type="RefSeq" id="WP_231612022.1">
    <property type="nucleotide sequence ID" value="NZ_SJPT01000001.1"/>
</dbReference>
<feature type="compositionally biased region" description="Polar residues" evidence="1">
    <location>
        <begin position="60"/>
        <end position="76"/>
    </location>
</feature>
<dbReference type="GO" id="GO:0004803">
    <property type="term" value="F:transposase activity"/>
    <property type="evidence" value="ECO:0007669"/>
    <property type="project" value="InterPro"/>
</dbReference>
<evidence type="ECO:0008006" key="4">
    <source>
        <dbReference type="Google" id="ProtNLM"/>
    </source>
</evidence>
<dbReference type="GO" id="GO:0003677">
    <property type="term" value="F:DNA binding"/>
    <property type="evidence" value="ECO:0007669"/>
    <property type="project" value="InterPro"/>
</dbReference>
<organism evidence="2 3">
    <name type="scientific">Novipirellula galeiformis</name>
    <dbReference type="NCBI Taxonomy" id="2528004"/>
    <lineage>
        <taxon>Bacteria</taxon>
        <taxon>Pseudomonadati</taxon>
        <taxon>Planctomycetota</taxon>
        <taxon>Planctomycetia</taxon>
        <taxon>Pirellulales</taxon>
        <taxon>Pirellulaceae</taxon>
        <taxon>Novipirellula</taxon>
    </lineage>
</organism>
<accession>A0A5C6CV29</accession>
<evidence type="ECO:0000313" key="2">
    <source>
        <dbReference type="EMBL" id="TWU26549.1"/>
    </source>
</evidence>
<dbReference type="SUPFAM" id="SSF143422">
    <property type="entry name" value="Transposase IS200-like"/>
    <property type="match status" value="1"/>
</dbReference>
<sequence length="76" mass="8551">MHFDGERYALGDFVVMPNHVHLLAAFPDADAMEKQFGSWLHFTAFRIHQAIGERGHFGNKSPSTTWSAVSSNTSTW</sequence>
<keyword evidence="3" id="KW-1185">Reference proteome</keyword>
<dbReference type="AlphaFoldDB" id="A0A5C6CV29"/>
<dbReference type="Proteomes" id="UP000316304">
    <property type="component" value="Unassembled WGS sequence"/>
</dbReference>
<proteinExistence type="predicted"/>
<dbReference type="EMBL" id="SJPT01000001">
    <property type="protein sequence ID" value="TWU26549.1"/>
    <property type="molecule type" value="Genomic_DNA"/>
</dbReference>
<dbReference type="Gene3D" id="3.30.70.1290">
    <property type="entry name" value="Transposase IS200-like"/>
    <property type="match status" value="1"/>
</dbReference>
<comment type="caution">
    <text evidence="2">The sequence shown here is derived from an EMBL/GenBank/DDBJ whole genome shotgun (WGS) entry which is preliminary data.</text>
</comment>